<evidence type="ECO:0000313" key="2">
    <source>
        <dbReference type="EMBL" id="CAL6024761.1"/>
    </source>
</evidence>
<dbReference type="AlphaFoldDB" id="A0AA86R8L7"/>
<dbReference type="EMBL" id="CAXDID020000096">
    <property type="protein sequence ID" value="CAL6024761.1"/>
    <property type="molecule type" value="Genomic_DNA"/>
</dbReference>
<protein>
    <submittedName>
        <fullName evidence="2">Hypothetical_protein</fullName>
    </submittedName>
</protein>
<evidence type="ECO:0000313" key="3">
    <source>
        <dbReference type="Proteomes" id="UP001642409"/>
    </source>
</evidence>
<keyword evidence="3" id="KW-1185">Reference proteome</keyword>
<name>A0AA86R8L7_9EUKA</name>
<dbReference type="Proteomes" id="UP001642409">
    <property type="component" value="Unassembled WGS sequence"/>
</dbReference>
<accession>A0AA86R8L7</accession>
<reference evidence="2 3" key="2">
    <citation type="submission" date="2024-07" db="EMBL/GenBank/DDBJ databases">
        <authorList>
            <person name="Akdeniz Z."/>
        </authorList>
    </citation>
    <scope>NUCLEOTIDE SEQUENCE [LARGE SCALE GENOMIC DNA]</scope>
</reference>
<comment type="caution">
    <text evidence="1">The sequence shown here is derived from an EMBL/GenBank/DDBJ whole genome shotgun (WGS) entry which is preliminary data.</text>
</comment>
<proteinExistence type="predicted"/>
<organism evidence="1">
    <name type="scientific">Hexamita inflata</name>
    <dbReference type="NCBI Taxonomy" id="28002"/>
    <lineage>
        <taxon>Eukaryota</taxon>
        <taxon>Metamonada</taxon>
        <taxon>Diplomonadida</taxon>
        <taxon>Hexamitidae</taxon>
        <taxon>Hexamitinae</taxon>
        <taxon>Hexamita</taxon>
    </lineage>
</organism>
<reference evidence="1" key="1">
    <citation type="submission" date="2023-06" db="EMBL/GenBank/DDBJ databases">
        <authorList>
            <person name="Kurt Z."/>
        </authorList>
    </citation>
    <scope>NUCLEOTIDE SEQUENCE</scope>
</reference>
<dbReference type="EMBL" id="CATOUU010001114">
    <property type="protein sequence ID" value="CAI9972750.1"/>
    <property type="molecule type" value="Genomic_DNA"/>
</dbReference>
<sequence length="114" mass="13455">MPTQISNIILIKTQKYFWRFDETPQFICKSSQYKRRHIRVASYFVFSSTSLQSWQEQQPAGPKKKPPCCSSWWTSTTITSSWWQASFHPGLTAKLKVNILMCCEKIILQIKQYQ</sequence>
<evidence type="ECO:0000313" key="1">
    <source>
        <dbReference type="EMBL" id="CAI9972750.1"/>
    </source>
</evidence>
<gene>
    <name evidence="2" type="ORF">HINF_LOCUS29774</name>
    <name evidence="1" type="ORF">HINF_LOCUS60395</name>
</gene>